<dbReference type="AlphaFoldDB" id="A0A1Y0B4E6"/>
<dbReference type="EMBL" id="KY774314">
    <property type="protein sequence ID" value="ART32292.1"/>
    <property type="molecule type" value="Genomic_DNA"/>
</dbReference>
<organism evidence="1">
    <name type="scientific">Utricularia reniformis</name>
    <dbReference type="NCBI Taxonomy" id="192314"/>
    <lineage>
        <taxon>Eukaryota</taxon>
        <taxon>Viridiplantae</taxon>
        <taxon>Streptophyta</taxon>
        <taxon>Embryophyta</taxon>
        <taxon>Tracheophyta</taxon>
        <taxon>Spermatophyta</taxon>
        <taxon>Magnoliopsida</taxon>
        <taxon>eudicotyledons</taxon>
        <taxon>Gunneridae</taxon>
        <taxon>Pentapetalae</taxon>
        <taxon>asterids</taxon>
        <taxon>lamiids</taxon>
        <taxon>Lamiales</taxon>
        <taxon>Lentibulariaceae</taxon>
        <taxon>Utricularia</taxon>
    </lineage>
</organism>
<keyword evidence="1" id="KW-0496">Mitochondrion</keyword>
<accession>A0A1Y0B4E6</accession>
<protein>
    <submittedName>
        <fullName evidence="1">Uncharacterized protein</fullName>
    </submittedName>
</protein>
<evidence type="ECO:0000313" key="1">
    <source>
        <dbReference type="EMBL" id="ART32292.1"/>
    </source>
</evidence>
<sequence length="109" mass="12251">MASSSHLFIPCGCLWPPPQGEIAVLEGGPLSGLQELECGPVSFASLFLRPQDRELADAPITDRVNSLVGAFRFPRFVFLVEFQQVFQRYPWLKLFLAYFQVPVSLCFAK</sequence>
<geneLocation type="mitochondrion" evidence="1"/>
<gene>
    <name evidence="1" type="ORF">AEK19_MT2142</name>
</gene>
<name>A0A1Y0B4E6_9LAMI</name>
<reference evidence="1" key="1">
    <citation type="submission" date="2017-03" db="EMBL/GenBank/DDBJ databases">
        <title>The mitochondrial genome of the carnivorous plant Utricularia reniformis (Lentibulariaceae): structure, comparative analysis and evolutionary landmarks.</title>
        <authorList>
            <person name="Silva S.R."/>
            <person name="Alvarenga D.O."/>
            <person name="Michael T.P."/>
            <person name="Miranda V.F.O."/>
            <person name="Varani A.M."/>
        </authorList>
    </citation>
    <scope>NUCLEOTIDE SEQUENCE</scope>
</reference>
<proteinExistence type="predicted"/>